<name>A0A6N8GPH8_9MICC</name>
<dbReference type="InterPro" id="IPR010499">
    <property type="entry name" value="AraC_E-bd"/>
</dbReference>
<evidence type="ECO:0000313" key="4">
    <source>
        <dbReference type="Proteomes" id="UP000436989"/>
    </source>
</evidence>
<comment type="caution">
    <text evidence="3">The sequence shown here is derived from an EMBL/GenBank/DDBJ whole genome shotgun (WGS) entry which is preliminary data.</text>
</comment>
<dbReference type="AlphaFoldDB" id="A0A6N8GPH8"/>
<dbReference type="SUPFAM" id="SSF55136">
    <property type="entry name" value="Probable bacterial effector-binding domain"/>
    <property type="match status" value="1"/>
</dbReference>
<dbReference type="Proteomes" id="UP000436989">
    <property type="component" value="Unassembled WGS sequence"/>
</dbReference>
<dbReference type="SMART" id="SM00871">
    <property type="entry name" value="AraC_E_bind"/>
    <property type="match status" value="1"/>
</dbReference>
<proteinExistence type="predicted"/>
<evidence type="ECO:0000256" key="1">
    <source>
        <dbReference type="SAM" id="MobiDB-lite"/>
    </source>
</evidence>
<dbReference type="InterPro" id="IPR011256">
    <property type="entry name" value="Reg_factor_effector_dom_sf"/>
</dbReference>
<dbReference type="InterPro" id="IPR029442">
    <property type="entry name" value="GyrI-like"/>
</dbReference>
<evidence type="ECO:0000259" key="2">
    <source>
        <dbReference type="SMART" id="SM00871"/>
    </source>
</evidence>
<feature type="region of interest" description="Disordered" evidence="1">
    <location>
        <begin position="1"/>
        <end position="21"/>
    </location>
</feature>
<dbReference type="Gene3D" id="3.20.80.10">
    <property type="entry name" value="Regulatory factor, effector binding domain"/>
    <property type="match status" value="1"/>
</dbReference>
<feature type="domain" description="AraC effector-binding" evidence="2">
    <location>
        <begin position="15"/>
        <end position="165"/>
    </location>
</feature>
<reference evidence="3 4" key="1">
    <citation type="submission" date="2019-12" db="EMBL/GenBank/DDBJ databases">
        <authorList>
            <person name="Shi Y."/>
        </authorList>
    </citation>
    <scope>NUCLEOTIDE SEQUENCE [LARGE SCALE GENOMIC DNA]</scope>
    <source>
        <strain evidence="3 4">JCM 17929</strain>
    </source>
</reference>
<keyword evidence="4" id="KW-1185">Reference proteome</keyword>
<organism evidence="3 4">
    <name type="scientific">Kocuria sediminis</name>
    <dbReference type="NCBI Taxonomy" id="1038857"/>
    <lineage>
        <taxon>Bacteria</taxon>
        <taxon>Bacillati</taxon>
        <taxon>Actinomycetota</taxon>
        <taxon>Actinomycetes</taxon>
        <taxon>Micrococcales</taxon>
        <taxon>Micrococcaceae</taxon>
        <taxon>Kocuria</taxon>
    </lineage>
</organism>
<protein>
    <submittedName>
        <fullName evidence="3">AraC family transcriptional regulator</fullName>
    </submittedName>
</protein>
<evidence type="ECO:0000313" key="3">
    <source>
        <dbReference type="EMBL" id="MUN65016.1"/>
    </source>
</evidence>
<accession>A0A6N8GPH8</accession>
<dbReference type="Pfam" id="PF06445">
    <property type="entry name" value="GyrI-like"/>
    <property type="match status" value="1"/>
</dbReference>
<dbReference type="RefSeq" id="WP_156270873.1">
    <property type="nucleotide sequence ID" value="NZ_WOGU01000038.1"/>
</dbReference>
<gene>
    <name evidence="3" type="ORF">GMA12_18080</name>
</gene>
<dbReference type="EMBL" id="WOGU01000038">
    <property type="protein sequence ID" value="MUN65016.1"/>
    <property type="molecule type" value="Genomic_DNA"/>
</dbReference>
<sequence length="166" mass="17890">MADTNGAGSGAQNSEEPRVVDVGEQTTAVVAGKVPVTELRAFFDAAFHELGERIGRGELRPTGPALSLYHSEPGAVVELEVGFPVAETVAPAGSVVVGRIPSTRAVTVTHHGDYDGLGSSWERLRAWAQERHLRVGAPLWEVYVTEPHPGDDPRDMVTELYWAVEH</sequence>